<evidence type="ECO:0000313" key="3">
    <source>
        <dbReference type="Proteomes" id="UP000181942"/>
    </source>
</evidence>
<dbReference type="EMBL" id="FONR01000001">
    <property type="protein sequence ID" value="SFE50085.1"/>
    <property type="molecule type" value="Genomic_DNA"/>
</dbReference>
<evidence type="ECO:0000313" key="2">
    <source>
        <dbReference type="EMBL" id="SFE50085.1"/>
    </source>
</evidence>
<evidence type="ECO:0000256" key="1">
    <source>
        <dbReference type="SAM" id="SignalP"/>
    </source>
</evidence>
<dbReference type="RefSeq" id="WP_143138193.1">
    <property type="nucleotide sequence ID" value="NZ_FONR01000001.1"/>
</dbReference>
<dbReference type="Proteomes" id="UP000181942">
    <property type="component" value="Unassembled WGS sequence"/>
</dbReference>
<keyword evidence="1" id="KW-0732">Signal</keyword>
<proteinExistence type="predicted"/>
<name>A0A1I2B1N4_9ACTN</name>
<protein>
    <recommendedName>
        <fullName evidence="4">Secreted protein</fullName>
    </recommendedName>
</protein>
<evidence type="ECO:0008006" key="4">
    <source>
        <dbReference type="Google" id="ProtNLM"/>
    </source>
</evidence>
<gene>
    <name evidence="2" type="ORF">SAMN02787118_101919</name>
</gene>
<feature type="chain" id="PRO_5039541529" description="Secreted protein" evidence="1">
    <location>
        <begin position="29"/>
        <end position="116"/>
    </location>
</feature>
<sequence>MSWAAPAWQRALRRPVALALLHLPADLAAPVSGAPGGHLLPAVGAALCLCSGAARDTAAMWWAASVRTKIRTIPGPAHHHRAPEPPSLQVRRLRCLYHQQTKNLLVSYSPKKLGFF</sequence>
<accession>A0A1I2B1N4</accession>
<reference evidence="2 3" key="1">
    <citation type="submission" date="2016-10" db="EMBL/GenBank/DDBJ databases">
        <authorList>
            <person name="de Groot N.N."/>
        </authorList>
    </citation>
    <scope>NUCLEOTIDE SEQUENCE [LARGE SCALE GENOMIC DNA]</scope>
    <source>
        <strain evidence="2 3">OK461</strain>
    </source>
</reference>
<organism evidence="2 3">
    <name type="scientific">Streptomyces mirabilis</name>
    <dbReference type="NCBI Taxonomy" id="68239"/>
    <lineage>
        <taxon>Bacteria</taxon>
        <taxon>Bacillati</taxon>
        <taxon>Actinomycetota</taxon>
        <taxon>Actinomycetes</taxon>
        <taxon>Kitasatosporales</taxon>
        <taxon>Streptomycetaceae</taxon>
        <taxon>Streptomyces</taxon>
    </lineage>
</organism>
<dbReference type="AlphaFoldDB" id="A0A1I2B1N4"/>
<feature type="signal peptide" evidence="1">
    <location>
        <begin position="1"/>
        <end position="28"/>
    </location>
</feature>
<dbReference type="OrthoDB" id="9812625at2"/>